<dbReference type="PANTHER" id="PTHR11439">
    <property type="entry name" value="GAG-POL-RELATED RETROTRANSPOSON"/>
    <property type="match status" value="1"/>
</dbReference>
<dbReference type="InterPro" id="IPR043502">
    <property type="entry name" value="DNA/RNA_pol_sf"/>
</dbReference>
<name>A0A2N9GM25_FAGSY</name>
<dbReference type="SUPFAM" id="SSF56672">
    <property type="entry name" value="DNA/RNA polymerases"/>
    <property type="match status" value="1"/>
</dbReference>
<evidence type="ECO:0000256" key="1">
    <source>
        <dbReference type="SAM" id="MobiDB-lite"/>
    </source>
</evidence>
<feature type="region of interest" description="Disordered" evidence="1">
    <location>
        <begin position="157"/>
        <end position="231"/>
    </location>
</feature>
<evidence type="ECO:0000259" key="2">
    <source>
        <dbReference type="Pfam" id="PF07727"/>
    </source>
</evidence>
<dbReference type="AlphaFoldDB" id="A0A2N9GM25"/>
<protein>
    <recommendedName>
        <fullName evidence="2">Reverse transcriptase Ty1/copia-type domain-containing protein</fullName>
    </recommendedName>
</protein>
<dbReference type="InterPro" id="IPR013103">
    <property type="entry name" value="RVT_2"/>
</dbReference>
<dbReference type="PANTHER" id="PTHR11439:SF463">
    <property type="entry name" value="REVERSE TRANSCRIPTASE TY1_COPIA-TYPE DOMAIN-CONTAINING PROTEIN"/>
    <property type="match status" value="1"/>
</dbReference>
<sequence length="676" mass="75215">MWKFQITRILDAYSLLEHLEDPTPCPYKFICDATGAATQEINPLFLQWKTRDKALFCLINSTLSPSAISLYLQNIKEAKDKLISVGVHIDDEGILHIVLQGLPSEFHSFTYAMLTKNESVRFEELHNLMKTEEDLLKSAMDNSKEISLMAMAAHKVPSSNFNNSSPTQFNGNRGRGRSQNRGRGGGRFQSYNRGGFNQGNSNQGHYSSVPNTSNFNNYNSNPQSFSNPSSRPTCQICYKSGLTAIDCYQHMNYMYQGRHPLAKLAAMTTTAPITPHQTTWISNTGATDHFTPDLNNIPDNQAYTDSQLVSVGNGQQLPISHITAPNSTIPHAIAAASNPLPSSSHPMQTRSKSGISKKKALATSTNPNYLQTEPPNYTIASKIPEWHATMASEFDALQRQATWSFVPSSSDHNVIGCRWVYKIKRNLDGFVSRYKARFVAKGFHQQENVFMAQPIGFVDKAHPTHVLGPLQYFLGLQIDYKTAGLFVHKYIKDLLTKFHMTDCKATPTPIVASINVSSGVDILSDPTPYQSLVGALNRSTSGIVVFLGNNPITWLSKKQHIVSRLSTEANYRSLATGVAELAWLRQVICDLGLYLPFAPVMWCDNTSALALASNPVFHGRTKHIEVDYHFVCERVIHGDLCLQFISTNDQLADIFPKALPLSMLPSPMFQTIVLFQ</sequence>
<feature type="domain" description="Reverse transcriptase Ty1/copia-type" evidence="2">
    <location>
        <begin position="401"/>
        <end position="449"/>
    </location>
</feature>
<accession>A0A2N9GM25</accession>
<gene>
    <name evidence="3" type="ORF">FSB_LOCUS28342</name>
</gene>
<dbReference type="Pfam" id="PF14223">
    <property type="entry name" value="Retrotran_gag_2"/>
    <property type="match status" value="1"/>
</dbReference>
<feature type="compositionally biased region" description="Low complexity" evidence="1">
    <location>
        <begin position="208"/>
        <end position="231"/>
    </location>
</feature>
<feature type="compositionally biased region" description="Polar residues" evidence="1">
    <location>
        <begin position="157"/>
        <end position="167"/>
    </location>
</feature>
<dbReference type="CDD" id="cd09272">
    <property type="entry name" value="RNase_HI_RT_Ty1"/>
    <property type="match status" value="1"/>
</dbReference>
<evidence type="ECO:0000313" key="3">
    <source>
        <dbReference type="EMBL" id="SPD00460.1"/>
    </source>
</evidence>
<dbReference type="EMBL" id="OIVN01002090">
    <property type="protein sequence ID" value="SPD00460.1"/>
    <property type="molecule type" value="Genomic_DNA"/>
</dbReference>
<reference evidence="3" key="1">
    <citation type="submission" date="2018-02" db="EMBL/GenBank/DDBJ databases">
        <authorList>
            <person name="Cohen D.B."/>
            <person name="Kent A.D."/>
        </authorList>
    </citation>
    <scope>NUCLEOTIDE SEQUENCE</scope>
</reference>
<organism evidence="3">
    <name type="scientific">Fagus sylvatica</name>
    <name type="common">Beechnut</name>
    <dbReference type="NCBI Taxonomy" id="28930"/>
    <lineage>
        <taxon>Eukaryota</taxon>
        <taxon>Viridiplantae</taxon>
        <taxon>Streptophyta</taxon>
        <taxon>Embryophyta</taxon>
        <taxon>Tracheophyta</taxon>
        <taxon>Spermatophyta</taxon>
        <taxon>Magnoliopsida</taxon>
        <taxon>eudicotyledons</taxon>
        <taxon>Gunneridae</taxon>
        <taxon>Pentapetalae</taxon>
        <taxon>rosids</taxon>
        <taxon>fabids</taxon>
        <taxon>Fagales</taxon>
        <taxon>Fagaceae</taxon>
        <taxon>Fagus</taxon>
    </lineage>
</organism>
<proteinExistence type="predicted"/>
<dbReference type="Pfam" id="PF07727">
    <property type="entry name" value="RVT_2"/>
    <property type="match status" value="1"/>
</dbReference>